<dbReference type="InterPro" id="IPR000385">
    <property type="entry name" value="MoaA_NifB_PqqE_Fe-S-bd_CS"/>
</dbReference>
<keyword evidence="5" id="KW-0408">Iron</keyword>
<dbReference type="SFLD" id="SFLDS00029">
    <property type="entry name" value="Radical_SAM"/>
    <property type="match status" value="1"/>
</dbReference>
<dbReference type="OrthoDB" id="9808591at2"/>
<dbReference type="Gene3D" id="3.20.20.70">
    <property type="entry name" value="Aldolase class I"/>
    <property type="match status" value="2"/>
</dbReference>
<comment type="caution">
    <text evidence="8">The sequence shown here is derived from an EMBL/GenBank/DDBJ whole genome shotgun (WGS) entry which is preliminary data.</text>
</comment>
<dbReference type="GO" id="GO:0046872">
    <property type="term" value="F:metal ion binding"/>
    <property type="evidence" value="ECO:0007669"/>
    <property type="project" value="UniProtKB-KW"/>
</dbReference>
<dbReference type="InterPro" id="IPR013785">
    <property type="entry name" value="Aldolase_TIM"/>
</dbReference>
<dbReference type="InterPro" id="IPR007197">
    <property type="entry name" value="rSAM"/>
</dbReference>
<evidence type="ECO:0000256" key="3">
    <source>
        <dbReference type="ARBA" id="ARBA00022691"/>
    </source>
</evidence>
<evidence type="ECO:0000256" key="7">
    <source>
        <dbReference type="ARBA" id="ARBA00023601"/>
    </source>
</evidence>
<name>C6LD09_9FIRM</name>
<organism evidence="8 9">
    <name type="scientific">Marvinbryantia formatexigens DSM 14469</name>
    <dbReference type="NCBI Taxonomy" id="478749"/>
    <lineage>
        <taxon>Bacteria</taxon>
        <taxon>Bacillati</taxon>
        <taxon>Bacillota</taxon>
        <taxon>Clostridia</taxon>
        <taxon>Lachnospirales</taxon>
        <taxon>Lachnospiraceae</taxon>
        <taxon>Marvinbryantia</taxon>
    </lineage>
</organism>
<evidence type="ECO:0000256" key="5">
    <source>
        <dbReference type="ARBA" id="ARBA00023004"/>
    </source>
</evidence>
<comment type="similarity">
    <text evidence="7">Belongs to the radical SAM superfamily. Anaerobic sulfatase-maturating enzyme family.</text>
</comment>
<sequence length="216" mass="23943">MLYKVPADAAEKINELQNSSEKSYGILQELMTKKLGERIAAVPVPEHSYWGESKTLSKLTINVTTNCNLRCKYCFADFGVYAGYEKGNMNPEDAVKYLDNLIVKNGITNLVGYSEKICAVIAKYDIRLTISVDGPGEIHDLQRIFPNGSGSAELVFKNAKLLKKNIDAIEATYTINHVLADISLKDLRKYLSDTFDVKKGRIMAVPVTGNAEQSVL</sequence>
<dbReference type="EMBL" id="ACCL02000006">
    <property type="protein sequence ID" value="EET61492.1"/>
    <property type="molecule type" value="Genomic_DNA"/>
</dbReference>
<keyword evidence="2" id="KW-0004">4Fe-4S</keyword>
<keyword evidence="6" id="KW-0411">Iron-sulfur</keyword>
<dbReference type="STRING" id="168384.SAMN05660368_01602"/>
<evidence type="ECO:0000256" key="2">
    <source>
        <dbReference type="ARBA" id="ARBA00022485"/>
    </source>
</evidence>
<evidence type="ECO:0000256" key="1">
    <source>
        <dbReference type="ARBA" id="ARBA00001966"/>
    </source>
</evidence>
<dbReference type="InterPro" id="IPR023867">
    <property type="entry name" value="Sulphatase_maturase_rSAM"/>
</dbReference>
<dbReference type="PANTHER" id="PTHR43273:SF3">
    <property type="entry name" value="ANAEROBIC SULFATASE-MATURATING ENZYME HOMOLOG ASLB-RELATED"/>
    <property type="match status" value="1"/>
</dbReference>
<keyword evidence="3" id="KW-0949">S-adenosyl-L-methionine</keyword>
<evidence type="ECO:0000313" key="8">
    <source>
        <dbReference type="EMBL" id="EET61492.1"/>
    </source>
</evidence>
<keyword evidence="4" id="KW-0479">Metal-binding</keyword>
<dbReference type="GO" id="GO:0051539">
    <property type="term" value="F:4 iron, 4 sulfur cluster binding"/>
    <property type="evidence" value="ECO:0007669"/>
    <property type="project" value="UniProtKB-KW"/>
</dbReference>
<dbReference type="PROSITE" id="PS01305">
    <property type="entry name" value="MOAA_NIFB_PQQE"/>
    <property type="match status" value="1"/>
</dbReference>
<dbReference type="InterPro" id="IPR058240">
    <property type="entry name" value="rSAM_sf"/>
</dbReference>
<gene>
    <name evidence="8" type="ORF">BRYFOR_06667</name>
</gene>
<dbReference type="PANTHER" id="PTHR43273">
    <property type="entry name" value="ANAEROBIC SULFATASE-MATURATING ENZYME HOMOLOG ASLB-RELATED"/>
    <property type="match status" value="1"/>
</dbReference>
<reference evidence="8" key="1">
    <citation type="submission" date="2009-07" db="EMBL/GenBank/DDBJ databases">
        <authorList>
            <person name="Weinstock G."/>
            <person name="Sodergren E."/>
            <person name="Clifton S."/>
            <person name="Fulton L."/>
            <person name="Fulton B."/>
            <person name="Courtney L."/>
            <person name="Fronick C."/>
            <person name="Harrison M."/>
            <person name="Strong C."/>
            <person name="Farmer C."/>
            <person name="Delahaunty K."/>
            <person name="Markovic C."/>
            <person name="Hall O."/>
            <person name="Minx P."/>
            <person name="Tomlinson C."/>
            <person name="Mitreva M."/>
            <person name="Nelson J."/>
            <person name="Hou S."/>
            <person name="Wollam A."/>
            <person name="Pepin K.H."/>
            <person name="Johnson M."/>
            <person name="Bhonagiri V."/>
            <person name="Nash W.E."/>
            <person name="Warren W."/>
            <person name="Chinwalla A."/>
            <person name="Mardis E.R."/>
            <person name="Wilson R.K."/>
        </authorList>
    </citation>
    <scope>NUCLEOTIDE SEQUENCE [LARGE SCALE GENOMIC DNA]</scope>
    <source>
        <strain evidence="8">DSM 14469</strain>
    </source>
</reference>
<dbReference type="GO" id="GO:0016491">
    <property type="term" value="F:oxidoreductase activity"/>
    <property type="evidence" value="ECO:0007669"/>
    <property type="project" value="InterPro"/>
</dbReference>
<protein>
    <submittedName>
        <fullName evidence="8">Radical SAM domain protein</fullName>
    </submittedName>
</protein>
<proteinExistence type="inferred from homology"/>
<dbReference type="AlphaFoldDB" id="C6LD09"/>
<dbReference type="RefSeq" id="WP_006861461.1">
    <property type="nucleotide sequence ID" value="NZ_ACCL02000006.1"/>
</dbReference>
<comment type="cofactor">
    <cofactor evidence="1">
        <name>[4Fe-4S] cluster</name>
        <dbReference type="ChEBI" id="CHEBI:49883"/>
    </cofactor>
</comment>
<dbReference type="SUPFAM" id="SSF102114">
    <property type="entry name" value="Radical SAM enzymes"/>
    <property type="match status" value="1"/>
</dbReference>
<evidence type="ECO:0000256" key="4">
    <source>
        <dbReference type="ARBA" id="ARBA00022723"/>
    </source>
</evidence>
<evidence type="ECO:0000256" key="6">
    <source>
        <dbReference type="ARBA" id="ARBA00023014"/>
    </source>
</evidence>
<keyword evidence="9" id="KW-1185">Reference proteome</keyword>
<accession>C6LD09</accession>
<evidence type="ECO:0000313" key="9">
    <source>
        <dbReference type="Proteomes" id="UP000005561"/>
    </source>
</evidence>
<dbReference type="Proteomes" id="UP000005561">
    <property type="component" value="Unassembled WGS sequence"/>
</dbReference>
<dbReference type="eggNOG" id="COG0641">
    <property type="taxonomic scope" value="Bacteria"/>
</dbReference>